<gene>
    <name evidence="2" type="ORF">ENR64_07250</name>
</gene>
<reference evidence="2" key="1">
    <citation type="journal article" date="2020" name="mSystems">
        <title>Genome- and Community-Level Interaction Insights into Carbon Utilization and Element Cycling Functions of Hydrothermarchaeota in Hydrothermal Sediment.</title>
        <authorList>
            <person name="Zhou Z."/>
            <person name="Liu Y."/>
            <person name="Xu W."/>
            <person name="Pan J."/>
            <person name="Luo Z.H."/>
            <person name="Li M."/>
        </authorList>
    </citation>
    <scope>NUCLEOTIDE SEQUENCE [LARGE SCALE GENOMIC DNA]</scope>
    <source>
        <strain evidence="2">SpSt-418</strain>
    </source>
</reference>
<protein>
    <submittedName>
        <fullName evidence="2">Uncharacterized protein</fullName>
    </submittedName>
</protein>
<dbReference type="Pfam" id="PF20334">
    <property type="entry name" value="DUF6629"/>
    <property type="match status" value="1"/>
</dbReference>
<accession>A0A7C3PDJ7</accession>
<keyword evidence="1" id="KW-0812">Transmembrane</keyword>
<feature type="transmembrane region" description="Helical" evidence="1">
    <location>
        <begin position="61"/>
        <end position="83"/>
    </location>
</feature>
<keyword evidence="1" id="KW-0472">Membrane</keyword>
<proteinExistence type="predicted"/>
<dbReference type="EMBL" id="DSRU01000091">
    <property type="protein sequence ID" value="HFM97553.1"/>
    <property type="molecule type" value="Genomic_DNA"/>
</dbReference>
<feature type="transmembrane region" description="Helical" evidence="1">
    <location>
        <begin position="188"/>
        <end position="212"/>
    </location>
</feature>
<comment type="caution">
    <text evidence="2">The sequence shown here is derived from an EMBL/GenBank/DDBJ whole genome shotgun (WGS) entry which is preliminary data.</text>
</comment>
<feature type="transmembrane region" description="Helical" evidence="1">
    <location>
        <begin position="154"/>
        <end position="176"/>
    </location>
</feature>
<sequence length="225" mass="25192">MCFSASASFAASALLLPAGLYSVRLAALQNPKYIPLATIPIAFAAQQACEGLTWLGLMEGAVTVTNLGALGFLGFAYWFWLFWAPWSVAQLEPHPIIQRVSRSLSVIGLIYGSLLYLPLWIHPDWLEVDVFHHSIQYTTRLIFDLWFSQDFDRVIYALIILIPFFLASNHALRWFAGAIAVSALLSHWLLHQVFVSVWCFFAALLSGLIVLICQTTSTENSQQLL</sequence>
<feature type="transmembrane region" description="Helical" evidence="1">
    <location>
        <begin position="104"/>
        <end position="121"/>
    </location>
</feature>
<organism evidence="2">
    <name type="scientific">Oscillatoriales cyanobacterium SpSt-418</name>
    <dbReference type="NCBI Taxonomy" id="2282169"/>
    <lineage>
        <taxon>Bacteria</taxon>
        <taxon>Bacillati</taxon>
        <taxon>Cyanobacteriota</taxon>
        <taxon>Cyanophyceae</taxon>
        <taxon>Oscillatoriophycideae</taxon>
        <taxon>Oscillatoriales</taxon>
    </lineage>
</organism>
<keyword evidence="1" id="KW-1133">Transmembrane helix</keyword>
<dbReference type="AlphaFoldDB" id="A0A7C3PDJ7"/>
<evidence type="ECO:0000256" key="1">
    <source>
        <dbReference type="SAM" id="Phobius"/>
    </source>
</evidence>
<dbReference type="InterPro" id="IPR046737">
    <property type="entry name" value="DUF6629"/>
</dbReference>
<evidence type="ECO:0000313" key="2">
    <source>
        <dbReference type="EMBL" id="HFM97553.1"/>
    </source>
</evidence>
<name>A0A7C3PDJ7_9CYAN</name>